<protein>
    <submittedName>
        <fullName evidence="1">Uncharacterized protein</fullName>
    </submittedName>
</protein>
<reference evidence="1" key="1">
    <citation type="journal article" date="2020" name="Cell">
        <title>Large-Scale Comparative Analyses of Tick Genomes Elucidate Their Genetic Diversity and Vector Capacities.</title>
        <authorList>
            <consortium name="Tick Genome and Microbiome Consortium (TIGMIC)"/>
            <person name="Jia N."/>
            <person name="Wang J."/>
            <person name="Shi W."/>
            <person name="Du L."/>
            <person name="Sun Y."/>
            <person name="Zhan W."/>
            <person name="Jiang J.F."/>
            <person name="Wang Q."/>
            <person name="Zhang B."/>
            <person name="Ji P."/>
            <person name="Bell-Sakyi L."/>
            <person name="Cui X.M."/>
            <person name="Yuan T.T."/>
            <person name="Jiang B.G."/>
            <person name="Yang W.F."/>
            <person name="Lam T.T."/>
            <person name="Chang Q.C."/>
            <person name="Ding S.J."/>
            <person name="Wang X.J."/>
            <person name="Zhu J.G."/>
            <person name="Ruan X.D."/>
            <person name="Zhao L."/>
            <person name="Wei J.T."/>
            <person name="Ye R.Z."/>
            <person name="Que T.C."/>
            <person name="Du C.H."/>
            <person name="Zhou Y.H."/>
            <person name="Cheng J.X."/>
            <person name="Dai P.F."/>
            <person name="Guo W.B."/>
            <person name="Han X.H."/>
            <person name="Huang E.J."/>
            <person name="Li L.F."/>
            <person name="Wei W."/>
            <person name="Gao Y.C."/>
            <person name="Liu J.Z."/>
            <person name="Shao H.Z."/>
            <person name="Wang X."/>
            <person name="Wang C.C."/>
            <person name="Yang T.C."/>
            <person name="Huo Q.B."/>
            <person name="Li W."/>
            <person name="Chen H.Y."/>
            <person name="Chen S.E."/>
            <person name="Zhou L.G."/>
            <person name="Ni X.B."/>
            <person name="Tian J.H."/>
            <person name="Sheng Y."/>
            <person name="Liu T."/>
            <person name="Pan Y.S."/>
            <person name="Xia L.Y."/>
            <person name="Li J."/>
            <person name="Zhao F."/>
            <person name="Cao W.C."/>
        </authorList>
    </citation>
    <scope>NUCLEOTIDE SEQUENCE</scope>
    <source>
        <strain evidence="1">Rmic-2018</strain>
    </source>
</reference>
<dbReference type="VEuPathDB" id="VectorBase:LOC119174009"/>
<dbReference type="AlphaFoldDB" id="A0A9J6DF86"/>
<evidence type="ECO:0000313" key="1">
    <source>
        <dbReference type="EMBL" id="KAH8020590.1"/>
    </source>
</evidence>
<dbReference type="Proteomes" id="UP000821866">
    <property type="component" value="Chromosome 7"/>
</dbReference>
<dbReference type="EMBL" id="JABSTU010000009">
    <property type="protein sequence ID" value="KAH8020590.1"/>
    <property type="molecule type" value="Genomic_DNA"/>
</dbReference>
<gene>
    <name evidence="1" type="ORF">HPB51_002539</name>
</gene>
<keyword evidence="2" id="KW-1185">Reference proteome</keyword>
<accession>A0A9J6DF86</accession>
<evidence type="ECO:0000313" key="2">
    <source>
        <dbReference type="Proteomes" id="UP000821866"/>
    </source>
</evidence>
<proteinExistence type="predicted"/>
<name>A0A9J6DF86_RHIMP</name>
<sequence length="129" mass="14202">MERCCGFAGHLATLAVEDRSRSCDAVHKLEKLQHLATSLEESSKGPLPQQAFLDQWKGDPTGFGRVVLRANPKSHTTHRYVLALFPTRPNSPFPTHATPTTPVPMMMMMTSSRSALSRPSPDDDDDAIT</sequence>
<comment type="caution">
    <text evidence="1">The sequence shown here is derived from an EMBL/GenBank/DDBJ whole genome shotgun (WGS) entry which is preliminary data.</text>
</comment>
<reference evidence="1" key="2">
    <citation type="submission" date="2021-09" db="EMBL/GenBank/DDBJ databases">
        <authorList>
            <person name="Jia N."/>
            <person name="Wang J."/>
            <person name="Shi W."/>
            <person name="Du L."/>
            <person name="Sun Y."/>
            <person name="Zhan W."/>
            <person name="Jiang J."/>
            <person name="Wang Q."/>
            <person name="Zhang B."/>
            <person name="Ji P."/>
            <person name="Sakyi L.B."/>
            <person name="Cui X."/>
            <person name="Yuan T."/>
            <person name="Jiang B."/>
            <person name="Yang W."/>
            <person name="Lam T.T.-Y."/>
            <person name="Chang Q."/>
            <person name="Ding S."/>
            <person name="Wang X."/>
            <person name="Zhu J."/>
            <person name="Ruan X."/>
            <person name="Zhao L."/>
            <person name="Wei J."/>
            <person name="Que T."/>
            <person name="Du C."/>
            <person name="Cheng J."/>
            <person name="Dai P."/>
            <person name="Han X."/>
            <person name="Huang E."/>
            <person name="Gao Y."/>
            <person name="Liu J."/>
            <person name="Shao H."/>
            <person name="Ye R."/>
            <person name="Li L."/>
            <person name="Wei W."/>
            <person name="Wang X."/>
            <person name="Wang C."/>
            <person name="Huo Q."/>
            <person name="Li W."/>
            <person name="Guo W."/>
            <person name="Chen H."/>
            <person name="Chen S."/>
            <person name="Zhou L."/>
            <person name="Zhou L."/>
            <person name="Ni X."/>
            <person name="Tian J."/>
            <person name="Zhou Y."/>
            <person name="Sheng Y."/>
            <person name="Liu T."/>
            <person name="Pan Y."/>
            <person name="Xia L."/>
            <person name="Li J."/>
            <person name="Zhao F."/>
            <person name="Cao W."/>
        </authorList>
    </citation>
    <scope>NUCLEOTIDE SEQUENCE</scope>
    <source>
        <strain evidence="1">Rmic-2018</strain>
        <tissue evidence="1">Larvae</tissue>
    </source>
</reference>
<organism evidence="1 2">
    <name type="scientific">Rhipicephalus microplus</name>
    <name type="common">Cattle tick</name>
    <name type="synonym">Boophilus microplus</name>
    <dbReference type="NCBI Taxonomy" id="6941"/>
    <lineage>
        <taxon>Eukaryota</taxon>
        <taxon>Metazoa</taxon>
        <taxon>Ecdysozoa</taxon>
        <taxon>Arthropoda</taxon>
        <taxon>Chelicerata</taxon>
        <taxon>Arachnida</taxon>
        <taxon>Acari</taxon>
        <taxon>Parasitiformes</taxon>
        <taxon>Ixodida</taxon>
        <taxon>Ixodoidea</taxon>
        <taxon>Ixodidae</taxon>
        <taxon>Rhipicephalinae</taxon>
        <taxon>Rhipicephalus</taxon>
        <taxon>Boophilus</taxon>
    </lineage>
</organism>